<evidence type="ECO:0000313" key="2">
    <source>
        <dbReference type="EMBL" id="SQI43333.1"/>
    </source>
</evidence>
<dbReference type="OrthoDB" id="8234880at2"/>
<accession>A0A2X4UWV4</accession>
<keyword evidence="1" id="KW-0732">Signal</keyword>
<dbReference type="KEGG" id="lri:NCTC12151_02987"/>
<dbReference type="PROSITE" id="PS51257">
    <property type="entry name" value="PROKAR_LIPOPROTEIN"/>
    <property type="match status" value="1"/>
</dbReference>
<keyword evidence="3" id="KW-1185">Reference proteome</keyword>
<reference evidence="2 3" key="1">
    <citation type="submission" date="2018-06" db="EMBL/GenBank/DDBJ databases">
        <authorList>
            <consortium name="Pathogen Informatics"/>
            <person name="Doyle S."/>
        </authorList>
    </citation>
    <scope>NUCLEOTIDE SEQUENCE [LARGE SCALE GENOMIC DNA]</scope>
    <source>
        <strain evidence="2 3">NCTC12151</strain>
    </source>
</reference>
<dbReference type="AlphaFoldDB" id="A0A2X4UWV4"/>
<sequence length="254" mass="28103">MKIYQGRWGAGGYSVAILLLLCSCGVSAASDVAPRLFDCSISQRKMVASSNQALMKAERVPEKDLRIEAEKRDGNIALHLYDSRQTPSPDTPGAGNLGWVTYDPVQNRLTDVNDDPLTFNQEAGKRYQRCLLQAAQCQSLLEKLTLEPIQTESPRWIVTGKSRSWFYSAPVEQCRSESVFVISGDTVQVVGLGVKDKASQQLLDNASEGERHGYLLVQFNDVVGWMRADRLVSEDEICDDAVSRSEGCRQPVGK</sequence>
<organism evidence="2 3">
    <name type="scientific">Leminorella richardii</name>
    <dbReference type="NCBI Taxonomy" id="158841"/>
    <lineage>
        <taxon>Bacteria</taxon>
        <taxon>Pseudomonadati</taxon>
        <taxon>Pseudomonadota</taxon>
        <taxon>Gammaproteobacteria</taxon>
        <taxon>Enterobacterales</taxon>
        <taxon>Budviciaceae</taxon>
        <taxon>Leminorella</taxon>
    </lineage>
</organism>
<evidence type="ECO:0000313" key="3">
    <source>
        <dbReference type="Proteomes" id="UP000249005"/>
    </source>
</evidence>
<evidence type="ECO:0000256" key="1">
    <source>
        <dbReference type="SAM" id="SignalP"/>
    </source>
</evidence>
<dbReference type="Proteomes" id="UP000249005">
    <property type="component" value="Chromosome 1"/>
</dbReference>
<gene>
    <name evidence="2" type="ORF">NCTC12151_02987</name>
</gene>
<dbReference type="RefSeq" id="WP_145960376.1">
    <property type="nucleotide sequence ID" value="NZ_LR698987.1"/>
</dbReference>
<name>A0A2X4UWV4_9GAMM</name>
<protein>
    <submittedName>
        <fullName evidence="2">Uncharacterized protein</fullName>
    </submittedName>
</protein>
<feature type="chain" id="PRO_5015970856" evidence="1">
    <location>
        <begin position="29"/>
        <end position="254"/>
    </location>
</feature>
<dbReference type="EMBL" id="LS483470">
    <property type="protein sequence ID" value="SQI43333.1"/>
    <property type="molecule type" value="Genomic_DNA"/>
</dbReference>
<proteinExistence type="predicted"/>
<feature type="signal peptide" evidence="1">
    <location>
        <begin position="1"/>
        <end position="28"/>
    </location>
</feature>